<reference evidence="9 10" key="1">
    <citation type="submission" date="2019-05" db="EMBL/GenBank/DDBJ databases">
        <title>The metagenome of a microbial culture collection derived from dairy environment covers the genomic content of the human microbiome.</title>
        <authorList>
            <person name="Roder T."/>
            <person name="Wuthrich D."/>
            <person name="Sattari Z."/>
            <person name="Von Ah U."/>
            <person name="Bar C."/>
            <person name="Ronchi F."/>
            <person name="Macpherson A.J."/>
            <person name="Ganal-Vonarburg S.C."/>
            <person name="Bruggmann R."/>
            <person name="Vergeres G."/>
        </authorList>
    </citation>
    <scope>NUCLEOTIDE SEQUENCE [LARGE SCALE GENOMIC DNA]</scope>
    <source>
        <strain evidence="9 10">FAM 24227</strain>
    </source>
</reference>
<accession>A0A5R9DTX5</accession>
<comment type="subcellular location">
    <subcellularLocation>
        <location evidence="1 6">Cell membrane</location>
        <topology evidence="1 6">Multi-pass membrane protein</topology>
    </subcellularLocation>
</comment>
<feature type="domain" description="DUF2179" evidence="7">
    <location>
        <begin position="112"/>
        <end position="164"/>
    </location>
</feature>
<dbReference type="HAMAP" id="MF_01515">
    <property type="entry name" value="UPF0316"/>
    <property type="match status" value="1"/>
</dbReference>
<evidence type="ECO:0000313" key="10">
    <source>
        <dbReference type="Proteomes" id="UP000306420"/>
    </source>
</evidence>
<dbReference type="NCBIfam" id="NF003194">
    <property type="entry name" value="PRK04164.1-5"/>
    <property type="match status" value="1"/>
</dbReference>
<dbReference type="RefSeq" id="WP_138404881.1">
    <property type="nucleotide sequence ID" value="NZ_VBSP01000027.1"/>
</dbReference>
<feature type="transmembrane region" description="Helical" evidence="6">
    <location>
        <begin position="63"/>
        <end position="81"/>
    </location>
</feature>
<dbReference type="CDD" id="cd16381">
    <property type="entry name" value="YitT_C_like_1"/>
    <property type="match status" value="1"/>
</dbReference>
<feature type="transmembrane region" description="Helical" evidence="6">
    <location>
        <begin position="34"/>
        <end position="57"/>
    </location>
</feature>
<gene>
    <name evidence="9" type="ORF">FEZ33_07985</name>
</gene>
<evidence type="ECO:0000259" key="7">
    <source>
        <dbReference type="Pfam" id="PF10035"/>
    </source>
</evidence>
<feature type="domain" description="DUF5698" evidence="8">
    <location>
        <begin position="21"/>
        <end position="79"/>
    </location>
</feature>
<evidence type="ECO:0000256" key="5">
    <source>
        <dbReference type="ARBA" id="ARBA00023136"/>
    </source>
</evidence>
<dbReference type="InterPro" id="IPR044035">
    <property type="entry name" value="DUF5698"/>
</dbReference>
<evidence type="ECO:0000259" key="8">
    <source>
        <dbReference type="Pfam" id="PF18955"/>
    </source>
</evidence>
<keyword evidence="5 6" id="KW-0472">Membrane</keyword>
<dbReference type="Pfam" id="PF10035">
    <property type="entry name" value="DUF2179"/>
    <property type="match status" value="1"/>
</dbReference>
<dbReference type="InterPro" id="IPR019264">
    <property type="entry name" value="DUF2179"/>
</dbReference>
<keyword evidence="2 6" id="KW-1003">Cell membrane</keyword>
<evidence type="ECO:0000256" key="1">
    <source>
        <dbReference type="ARBA" id="ARBA00004651"/>
    </source>
</evidence>
<dbReference type="Pfam" id="PF18955">
    <property type="entry name" value="DUF5698"/>
    <property type="match status" value="1"/>
</dbReference>
<evidence type="ECO:0000256" key="6">
    <source>
        <dbReference type="HAMAP-Rule" id="MF_01515"/>
    </source>
</evidence>
<dbReference type="AlphaFoldDB" id="A0A5R9DTX5"/>
<organism evidence="9 10">
    <name type="scientific">Ruoffia tabacinasalis</name>
    <dbReference type="NCBI Taxonomy" id="87458"/>
    <lineage>
        <taxon>Bacteria</taxon>
        <taxon>Bacillati</taxon>
        <taxon>Bacillota</taxon>
        <taxon>Bacilli</taxon>
        <taxon>Lactobacillales</taxon>
        <taxon>Aerococcaceae</taxon>
        <taxon>Ruoffia</taxon>
    </lineage>
</organism>
<dbReference type="EMBL" id="VBSP01000027">
    <property type="protein sequence ID" value="TLQ40537.1"/>
    <property type="molecule type" value="Genomic_DNA"/>
</dbReference>
<sequence>MNWLVLGQIFAINLVYIMLNTIRTLLTMRGYRNLAPILAIIEITIYTLGLSMVMSYIEENIMYLIFYALGFGVGIYLGMLVENRIALGYSVMQVFTEDDNHVLADSLRERGYGVTIQPGYGRNGNRLVLTILTPRSTEKALRNTINELNPNAFFISYDAKYIHGGFWTKHISPPQIIEENFEQDQKEGFETPDEVITKNEYIE</sequence>
<keyword evidence="4 6" id="KW-1133">Transmembrane helix</keyword>
<proteinExistence type="inferred from homology"/>
<dbReference type="Proteomes" id="UP000306420">
    <property type="component" value="Unassembled WGS sequence"/>
</dbReference>
<name>A0A5R9DTX5_9LACT</name>
<dbReference type="InterPro" id="IPR022930">
    <property type="entry name" value="UPF0316"/>
</dbReference>
<comment type="caution">
    <text evidence="9">The sequence shown here is derived from an EMBL/GenBank/DDBJ whole genome shotgun (WGS) entry which is preliminary data.</text>
</comment>
<protein>
    <recommendedName>
        <fullName evidence="6">UPF0316 protein FEZ33_07985</fullName>
    </recommendedName>
</protein>
<feature type="transmembrane region" description="Helical" evidence="6">
    <location>
        <begin position="6"/>
        <end position="22"/>
    </location>
</feature>
<dbReference type="OrthoDB" id="48231at2"/>
<dbReference type="PANTHER" id="PTHR40060:SF1">
    <property type="entry name" value="UPF0316 PROTEIN YEBE"/>
    <property type="match status" value="1"/>
</dbReference>
<comment type="similarity">
    <text evidence="6">Belongs to the UPF0316 family.</text>
</comment>
<evidence type="ECO:0000256" key="3">
    <source>
        <dbReference type="ARBA" id="ARBA00022692"/>
    </source>
</evidence>
<dbReference type="GO" id="GO:0005886">
    <property type="term" value="C:plasma membrane"/>
    <property type="evidence" value="ECO:0007669"/>
    <property type="project" value="UniProtKB-SubCell"/>
</dbReference>
<evidence type="ECO:0000256" key="4">
    <source>
        <dbReference type="ARBA" id="ARBA00022989"/>
    </source>
</evidence>
<evidence type="ECO:0000256" key="2">
    <source>
        <dbReference type="ARBA" id="ARBA00022475"/>
    </source>
</evidence>
<evidence type="ECO:0000313" key="9">
    <source>
        <dbReference type="EMBL" id="TLQ40537.1"/>
    </source>
</evidence>
<keyword evidence="3 6" id="KW-0812">Transmembrane</keyword>
<dbReference type="PANTHER" id="PTHR40060">
    <property type="entry name" value="UPF0316 PROTEIN YEBE"/>
    <property type="match status" value="1"/>
</dbReference>